<feature type="domain" description="SLH" evidence="2">
    <location>
        <begin position="99"/>
        <end position="162"/>
    </location>
</feature>
<dbReference type="InterPro" id="IPR051465">
    <property type="entry name" value="Cell_Envelope_Struct_Comp"/>
</dbReference>
<dbReference type="InterPro" id="IPR001119">
    <property type="entry name" value="SLH_dom"/>
</dbReference>
<dbReference type="PROSITE" id="PS51272">
    <property type="entry name" value="SLH"/>
    <property type="match status" value="2"/>
</dbReference>
<dbReference type="EMBL" id="FORT01000005">
    <property type="protein sequence ID" value="SFJ74191.1"/>
    <property type="molecule type" value="Genomic_DNA"/>
</dbReference>
<feature type="chain" id="PRO_5011447369" evidence="1">
    <location>
        <begin position="34"/>
        <end position="781"/>
    </location>
</feature>
<evidence type="ECO:0000313" key="4">
    <source>
        <dbReference type="Proteomes" id="UP000198915"/>
    </source>
</evidence>
<feature type="signal peptide" evidence="1">
    <location>
        <begin position="1"/>
        <end position="33"/>
    </location>
</feature>
<dbReference type="PANTHER" id="PTHR43308">
    <property type="entry name" value="OUTER MEMBRANE PROTEIN ALPHA-RELATED"/>
    <property type="match status" value="1"/>
</dbReference>
<dbReference type="PANTHER" id="PTHR43308:SF5">
    <property type="entry name" value="S-LAYER PROTEIN _ PEPTIDOGLYCAN ENDO-BETA-N-ACETYLGLUCOSAMINIDASE"/>
    <property type="match status" value="1"/>
</dbReference>
<feature type="domain" description="SLH" evidence="2">
    <location>
        <begin position="34"/>
        <end position="97"/>
    </location>
</feature>
<evidence type="ECO:0000256" key="1">
    <source>
        <dbReference type="SAM" id="SignalP"/>
    </source>
</evidence>
<keyword evidence="4" id="KW-1185">Reference proteome</keyword>
<evidence type="ECO:0000313" key="3">
    <source>
        <dbReference type="EMBL" id="SFJ74191.1"/>
    </source>
</evidence>
<gene>
    <name evidence="3" type="ORF">SAMN05518846_10595</name>
</gene>
<dbReference type="Proteomes" id="UP000198915">
    <property type="component" value="Unassembled WGS sequence"/>
</dbReference>
<dbReference type="Pfam" id="PF00395">
    <property type="entry name" value="SLH"/>
    <property type="match status" value="2"/>
</dbReference>
<sequence length="781" mass="83977">MKMNQSRSAKDLKKIVTTAMLASMLLVPHSAFAASALPLSDIAKNANKDAILKLNYAGVLKGYTDGTFKPDKEVTRAEFAKIAVLAMGYTDEQANLLKGKTAFKDLPASHWATGYINLAVSQGIIKGYPDGTFKPDNQVKIAEALTVYVQGLKISVNPASTGEWYYPYLLAADKAGIYEAKETPTISAKRDIVAKYTDRFMETPVYANGAYYDKDGNAEGTVKKLPVEKGTVASYDKASKKLKLVGKSSELAIPDSAQVYGNIVVGAQVEYIVKSGKVGFLTVSTADANIVEGVVKTGLNPTTAVGDEEKFKAIVGGKEVLLEVENGVNVSRSQIGQKFVAVIDEDGKVSSITFSQNTTTGVVEKVSSVSGSSAKKEIKIDGETYTLTSAASVKEKAHPQAKAASSSFADIEKGDLVELTLDVDGKVTAVTVTKLSVTDSIRIDTDENLISFDGVEYEVLEDTELYVDEDEVNELDDLKDGQVAILTFDENGNLTKVEQGVGVASNKLIEGTTAYQSGNPAKLATIKVDGKSYQILTTAKLTIDKQNVSPTSIGANQLNDYKIITWKYNVGTKDIVELTLEKQTVVGYVTKKSGDKITVNGKVYQLASGVTIDSNAASNDKEYTLTLNNAGKVKAVSGAPKTVSGVVDSVEVRKEDGKVVSAEVELNGKKYDVTDEDAVADLDQFEYATLTLNRDGEVTGATAKGKKAQSEVKFVGIESRVNGDKYVFFTDVSSSLKLTEDAQIKYYDGSELDEEDIKTTDKIDLWTNENGQVYVIVVAER</sequence>
<keyword evidence="1" id="KW-0732">Signal</keyword>
<evidence type="ECO:0000259" key="2">
    <source>
        <dbReference type="PROSITE" id="PS51272"/>
    </source>
</evidence>
<name>A0A1I3TX90_9BACL</name>
<organism evidence="3 4">
    <name type="scientific">Brevibacillus centrosporus</name>
    <dbReference type="NCBI Taxonomy" id="54910"/>
    <lineage>
        <taxon>Bacteria</taxon>
        <taxon>Bacillati</taxon>
        <taxon>Bacillota</taxon>
        <taxon>Bacilli</taxon>
        <taxon>Bacillales</taxon>
        <taxon>Paenibacillaceae</taxon>
        <taxon>Brevibacillus</taxon>
    </lineage>
</organism>
<protein>
    <submittedName>
        <fullName evidence="3">S-layer homology domain-containing protein</fullName>
    </submittedName>
</protein>
<dbReference type="STRING" id="1884381.SAMN05518846_10595"/>
<proteinExistence type="predicted"/>
<accession>A0A1I3TX90</accession>
<reference evidence="4" key="1">
    <citation type="submission" date="2016-10" db="EMBL/GenBank/DDBJ databases">
        <authorList>
            <person name="Varghese N."/>
            <person name="Submissions S."/>
        </authorList>
    </citation>
    <scope>NUCLEOTIDE SEQUENCE [LARGE SCALE GENOMIC DNA]</scope>
    <source>
        <strain evidence="4">OK042</strain>
    </source>
</reference>
<dbReference type="AlphaFoldDB" id="A0A1I3TX90"/>